<dbReference type="Pfam" id="PF01739">
    <property type="entry name" value="CheR"/>
    <property type="match status" value="1"/>
</dbReference>
<dbReference type="InterPro" id="IPR022641">
    <property type="entry name" value="CheR_N"/>
</dbReference>
<dbReference type="InterPro" id="IPR000780">
    <property type="entry name" value="CheR_MeTrfase"/>
</dbReference>
<evidence type="ECO:0000259" key="6">
    <source>
        <dbReference type="PROSITE" id="PS50123"/>
    </source>
</evidence>
<dbReference type="InterPro" id="IPR036804">
    <property type="entry name" value="CheR_N_sf"/>
</dbReference>
<evidence type="ECO:0000256" key="4">
    <source>
        <dbReference type="ARBA" id="ARBA00022679"/>
    </source>
</evidence>
<dbReference type="InterPro" id="IPR050903">
    <property type="entry name" value="Bact_Chemotaxis_MeTrfase"/>
</dbReference>
<dbReference type="EMBL" id="CP012543">
    <property type="protein sequence ID" value="QCD47173.1"/>
    <property type="molecule type" value="Genomic_DNA"/>
</dbReference>
<dbReference type="Pfam" id="PF03705">
    <property type="entry name" value="CheR_N"/>
    <property type="match status" value="1"/>
</dbReference>
<dbReference type="PRINTS" id="PR00996">
    <property type="entry name" value="CHERMTFRASE"/>
</dbReference>
<dbReference type="Proteomes" id="UP000502377">
    <property type="component" value="Chromosome"/>
</dbReference>
<organism evidence="7 8">
    <name type="scientific">Campylobacter rectus</name>
    <name type="common">Wolinella recta</name>
    <dbReference type="NCBI Taxonomy" id="203"/>
    <lineage>
        <taxon>Bacteria</taxon>
        <taxon>Pseudomonadati</taxon>
        <taxon>Campylobacterota</taxon>
        <taxon>Epsilonproteobacteria</taxon>
        <taxon>Campylobacterales</taxon>
        <taxon>Campylobacteraceae</taxon>
        <taxon>Campylobacter</taxon>
    </lineage>
</organism>
<dbReference type="Gene3D" id="3.40.50.150">
    <property type="entry name" value="Vaccinia Virus protein VP39"/>
    <property type="match status" value="1"/>
</dbReference>
<dbReference type="SUPFAM" id="SSF53335">
    <property type="entry name" value="S-adenosyl-L-methionine-dependent methyltransferases"/>
    <property type="match status" value="1"/>
</dbReference>
<evidence type="ECO:0000256" key="3">
    <source>
        <dbReference type="ARBA" id="ARBA00022603"/>
    </source>
</evidence>
<evidence type="ECO:0000313" key="8">
    <source>
        <dbReference type="Proteomes" id="UP000502377"/>
    </source>
</evidence>
<name>A0A6G5QN52_CAMRE</name>
<protein>
    <recommendedName>
        <fullName evidence="2">protein-glutamate O-methyltransferase</fullName>
        <ecNumber evidence="2">2.1.1.80</ecNumber>
    </recommendedName>
</protein>
<dbReference type="PANTHER" id="PTHR24422">
    <property type="entry name" value="CHEMOTAXIS PROTEIN METHYLTRANSFERASE"/>
    <property type="match status" value="1"/>
</dbReference>
<dbReference type="CDD" id="cd02440">
    <property type="entry name" value="AdoMet_MTases"/>
    <property type="match status" value="1"/>
</dbReference>
<keyword evidence="3 7" id="KW-0489">Methyltransferase</keyword>
<evidence type="ECO:0000256" key="5">
    <source>
        <dbReference type="ARBA" id="ARBA00022691"/>
    </source>
</evidence>
<comment type="catalytic activity">
    <reaction evidence="1">
        <text>L-glutamyl-[protein] + S-adenosyl-L-methionine = [protein]-L-glutamate 5-O-methyl ester + S-adenosyl-L-homocysteine</text>
        <dbReference type="Rhea" id="RHEA:24452"/>
        <dbReference type="Rhea" id="RHEA-COMP:10208"/>
        <dbReference type="Rhea" id="RHEA-COMP:10311"/>
        <dbReference type="ChEBI" id="CHEBI:29973"/>
        <dbReference type="ChEBI" id="CHEBI:57856"/>
        <dbReference type="ChEBI" id="CHEBI:59789"/>
        <dbReference type="ChEBI" id="CHEBI:82795"/>
        <dbReference type="EC" id="2.1.1.80"/>
    </reaction>
</comment>
<dbReference type="PROSITE" id="PS50123">
    <property type="entry name" value="CHER"/>
    <property type="match status" value="1"/>
</dbReference>
<keyword evidence="5" id="KW-0949">S-adenosyl-L-methionine</keyword>
<dbReference type="GO" id="GO:0008983">
    <property type="term" value="F:protein-glutamate O-methyltransferase activity"/>
    <property type="evidence" value="ECO:0007669"/>
    <property type="project" value="UniProtKB-EC"/>
</dbReference>
<dbReference type="AlphaFoldDB" id="A0A6G5QN52"/>
<evidence type="ECO:0000256" key="2">
    <source>
        <dbReference type="ARBA" id="ARBA00012534"/>
    </source>
</evidence>
<keyword evidence="4 7" id="KW-0808">Transferase</keyword>
<feature type="domain" description="CheR-type methyltransferase" evidence="6">
    <location>
        <begin position="17"/>
        <end position="268"/>
    </location>
</feature>
<dbReference type="InterPro" id="IPR029063">
    <property type="entry name" value="SAM-dependent_MTases_sf"/>
</dbReference>
<proteinExistence type="predicted"/>
<dbReference type="InterPro" id="IPR022642">
    <property type="entry name" value="CheR_C"/>
</dbReference>
<gene>
    <name evidence="7" type="primary">cheR</name>
    <name evidence="7" type="ORF">CRECT_1537</name>
</gene>
<dbReference type="SMART" id="SM00138">
    <property type="entry name" value="MeTrc"/>
    <property type="match status" value="1"/>
</dbReference>
<dbReference type="GO" id="GO:0032259">
    <property type="term" value="P:methylation"/>
    <property type="evidence" value="ECO:0007669"/>
    <property type="project" value="UniProtKB-KW"/>
</dbReference>
<dbReference type="SUPFAM" id="SSF47757">
    <property type="entry name" value="Chemotaxis receptor methyltransferase CheR, N-terminal domain"/>
    <property type="match status" value="1"/>
</dbReference>
<dbReference type="EC" id="2.1.1.80" evidence="2"/>
<dbReference type="RefSeq" id="WP_004319048.1">
    <property type="nucleotide sequence ID" value="NZ_CP012543.1"/>
</dbReference>
<dbReference type="PANTHER" id="PTHR24422:SF19">
    <property type="entry name" value="CHEMOTAXIS PROTEIN METHYLTRANSFERASE"/>
    <property type="match status" value="1"/>
</dbReference>
<accession>A0A6G5QN52</accession>
<evidence type="ECO:0000256" key="1">
    <source>
        <dbReference type="ARBA" id="ARBA00001541"/>
    </source>
</evidence>
<sequence length="268" mass="30531">MLENANLTPAPSDAAGLNKFVDVIKNMCGVDLESKKEMIKQRLANFCQANGISSFENLSSKIVVDRTLRQEILNLITTNETYFYRELAQLQAAIYYAKEELSSARILCAPCSSGDEVYSLGMLAHSNLLDTSRVSIVGIDINSEAIESCKKGVYSERSLHRLNDNQKNIYFTKCDGKYEIKRAMLPRCEFSVTNIFDDSIFKLGKFDIIFSRNMMIYFNEEFKLRTVERFHKILSDHGRLYVGHADLVPYTALYKKHISNGTTYYAKA</sequence>
<dbReference type="KEGG" id="crx:CRECT_1537"/>
<evidence type="ECO:0000313" key="7">
    <source>
        <dbReference type="EMBL" id="QCD47173.1"/>
    </source>
</evidence>
<reference evidence="7 8" key="1">
    <citation type="submission" date="2016-07" db="EMBL/GenBank/DDBJ databases">
        <title>Comparative genomics of the Campylobacter concisus group.</title>
        <authorList>
            <person name="Miller W.G."/>
            <person name="Yee E."/>
            <person name="Chapman M.H."/>
            <person name="Huynh S."/>
            <person name="Bono J.L."/>
            <person name="On S.L.W."/>
            <person name="StLeger J."/>
            <person name="Foster G."/>
            <person name="Parker C.T."/>
        </authorList>
    </citation>
    <scope>NUCLEOTIDE SEQUENCE [LARGE SCALE GENOMIC DNA]</scope>
    <source>
        <strain evidence="7 8">ATCC 33238</strain>
    </source>
</reference>
<dbReference type="Gene3D" id="1.10.155.10">
    <property type="entry name" value="Chemotaxis receptor methyltransferase CheR, N-terminal domain"/>
    <property type="match status" value="1"/>
</dbReference>